<comment type="caution">
    <text evidence="1">The sequence shown here is derived from an EMBL/GenBank/DDBJ whole genome shotgun (WGS) entry which is preliminary data.</text>
</comment>
<proteinExistence type="predicted"/>
<evidence type="ECO:0000313" key="1">
    <source>
        <dbReference type="EMBL" id="KAJ7417105.1"/>
    </source>
</evidence>
<reference evidence="1" key="1">
    <citation type="submission" date="2019-10" db="EMBL/GenBank/DDBJ databases">
        <authorList>
            <person name="Soares A.E.R."/>
            <person name="Aleixo A."/>
            <person name="Schneider P."/>
            <person name="Miyaki C.Y."/>
            <person name="Schneider M.P."/>
            <person name="Mello C."/>
            <person name="Vasconcelos A.T.R."/>
        </authorList>
    </citation>
    <scope>NUCLEOTIDE SEQUENCE</scope>
    <source>
        <tissue evidence="1">Muscle</tissue>
    </source>
</reference>
<gene>
    <name evidence="1" type="ORF">WISP_66288</name>
</gene>
<name>A0ABQ9DBN5_9PASS</name>
<dbReference type="Proteomes" id="UP001145742">
    <property type="component" value="Unassembled WGS sequence"/>
</dbReference>
<protein>
    <submittedName>
        <fullName evidence="1">Uncharacterized protein</fullName>
    </submittedName>
</protein>
<keyword evidence="2" id="KW-1185">Reference proteome</keyword>
<accession>A0ABQ9DBN5</accession>
<sequence length="153" mass="17081">MCGQAPESISHLSECSELAGDEYKIQYDKLGNAVHGPCCQGGGYSTTNIITPGQVRQRLRQDLVAKERADKKRSKSIDKTLKAEKREYKQTHRLLLLGEWGGESRHGTARQAAELLQQHVPDVDREGHHRCLLFEINRNANCTDDSGLVCPRG</sequence>
<organism evidence="1 2">
    <name type="scientific">Willisornis vidua</name>
    <name type="common">Xingu scale-backed antbird</name>
    <dbReference type="NCBI Taxonomy" id="1566151"/>
    <lineage>
        <taxon>Eukaryota</taxon>
        <taxon>Metazoa</taxon>
        <taxon>Chordata</taxon>
        <taxon>Craniata</taxon>
        <taxon>Vertebrata</taxon>
        <taxon>Euteleostomi</taxon>
        <taxon>Archelosauria</taxon>
        <taxon>Archosauria</taxon>
        <taxon>Dinosauria</taxon>
        <taxon>Saurischia</taxon>
        <taxon>Theropoda</taxon>
        <taxon>Coelurosauria</taxon>
        <taxon>Aves</taxon>
        <taxon>Neognathae</taxon>
        <taxon>Neoaves</taxon>
        <taxon>Telluraves</taxon>
        <taxon>Australaves</taxon>
        <taxon>Passeriformes</taxon>
        <taxon>Thamnophilidae</taxon>
        <taxon>Willisornis</taxon>
    </lineage>
</organism>
<evidence type="ECO:0000313" key="2">
    <source>
        <dbReference type="Proteomes" id="UP001145742"/>
    </source>
</evidence>
<dbReference type="EMBL" id="WHWB01033783">
    <property type="protein sequence ID" value="KAJ7417105.1"/>
    <property type="molecule type" value="Genomic_DNA"/>
</dbReference>